<reference evidence="2 5" key="2">
    <citation type="journal article" date="2024" name="Int. J. Syst. Evol. Microbiol.">
        <title>Lacrimispora brassicae sp. nov. isolated from fermented cabbage, and proposal of Clostridium indicum Gundawar et al. 2019 and Clostridium methoxybenzovorans Mechichi et al. 1999 as heterotypic synonyms of Lacrimispora amygdalina (Parshina et al. 2003) Haas and Blanchard 2020 and Lacrimispora indolis (McClung and McCoy 1957) Haas and Blanchard 2020, respectively.</title>
        <authorList>
            <person name="Kobayashi H."/>
            <person name="Tanizawa Y."/>
            <person name="Sakamoto M."/>
            <person name="Ohkuma M."/>
            <person name="Tohno M."/>
        </authorList>
    </citation>
    <scope>NUCLEOTIDE SEQUENCE [LARGE SCALE GENOMIC DNA]</scope>
    <source>
        <strain evidence="2 5">DSM 12857</strain>
    </source>
</reference>
<dbReference type="Proteomes" id="UP000260680">
    <property type="component" value="Unassembled WGS sequence"/>
</dbReference>
<evidence type="ECO:0000313" key="5">
    <source>
        <dbReference type="Proteomes" id="UP001419084"/>
    </source>
</evidence>
<keyword evidence="5" id="KW-1185">Reference proteome</keyword>
<dbReference type="Proteomes" id="UP001419084">
    <property type="component" value="Unassembled WGS sequence"/>
</dbReference>
<keyword evidence="1" id="KW-1133">Transmembrane helix</keyword>
<proteinExistence type="predicted"/>
<evidence type="ECO:0000313" key="2">
    <source>
        <dbReference type="EMBL" id="GLB31689.1"/>
    </source>
</evidence>
<feature type="transmembrane region" description="Helical" evidence="1">
    <location>
        <begin position="58"/>
        <end position="78"/>
    </location>
</feature>
<dbReference type="AlphaFoldDB" id="A0A3E2N981"/>
<reference evidence="3 4" key="1">
    <citation type="submission" date="2018-07" db="EMBL/GenBank/DDBJ databases">
        <title>New species, Clostridium PI-S10-A1B.</title>
        <authorList>
            <person name="Krishna G."/>
            <person name="Summeta K."/>
            <person name="Shikha S."/>
            <person name="Prabhu P.B."/>
            <person name="Suresh K."/>
        </authorList>
    </citation>
    <scope>NUCLEOTIDE SEQUENCE [LARGE SCALE GENOMIC DNA]</scope>
    <source>
        <strain evidence="3 4">PI-S10-A1B</strain>
    </source>
</reference>
<evidence type="ECO:0008006" key="6">
    <source>
        <dbReference type="Google" id="ProtNLM"/>
    </source>
</evidence>
<evidence type="ECO:0000256" key="1">
    <source>
        <dbReference type="SAM" id="Phobius"/>
    </source>
</evidence>
<dbReference type="OrthoDB" id="2376202at2"/>
<accession>A0A3E2N981</accession>
<dbReference type="RefSeq" id="WP_117418322.1">
    <property type="nucleotide sequence ID" value="NZ_BRPJ01000074.1"/>
</dbReference>
<dbReference type="Pfam" id="PF18936">
    <property type="entry name" value="DUF5684"/>
    <property type="match status" value="1"/>
</dbReference>
<feature type="transmembrane region" description="Helical" evidence="1">
    <location>
        <begin position="84"/>
        <end position="104"/>
    </location>
</feature>
<dbReference type="InterPro" id="IPR043739">
    <property type="entry name" value="DUF5684"/>
</dbReference>
<gene>
    <name evidence="3" type="ORF">DS742_17800</name>
    <name evidence="2" type="ORF">LAD12857_36120</name>
</gene>
<organism evidence="3 4">
    <name type="scientific">Lacrimispora amygdalina</name>
    <dbReference type="NCBI Taxonomy" id="253257"/>
    <lineage>
        <taxon>Bacteria</taxon>
        <taxon>Bacillati</taxon>
        <taxon>Bacillota</taxon>
        <taxon>Clostridia</taxon>
        <taxon>Lachnospirales</taxon>
        <taxon>Lachnospiraceae</taxon>
        <taxon>Lacrimispora</taxon>
    </lineage>
</organism>
<keyword evidence="1" id="KW-0812">Transmembrane</keyword>
<evidence type="ECO:0000313" key="3">
    <source>
        <dbReference type="EMBL" id="RFZ77568.1"/>
    </source>
</evidence>
<dbReference type="EMBL" id="BRPJ01000074">
    <property type="protein sequence ID" value="GLB31689.1"/>
    <property type="molecule type" value="Genomic_DNA"/>
</dbReference>
<sequence length="144" mass="15605">MDSSFYAAFAAFGMIIILIGLAIFILLLAAEWKIFSKAGKPGWAALIPIYNIYVRSNVAFGNMVYFIAFLVIAVINFIGKTSEVGGLNSLGALCTLILHIVYCINISKAFGKSAGFTVGLILLPVIFFPILAFGRDEYIGPQKI</sequence>
<protein>
    <recommendedName>
        <fullName evidence="6">Signal peptidase I</fullName>
    </recommendedName>
</protein>
<name>A0A3E2N981_9FIRM</name>
<feature type="transmembrane region" description="Helical" evidence="1">
    <location>
        <begin position="6"/>
        <end position="30"/>
    </location>
</feature>
<evidence type="ECO:0000313" key="4">
    <source>
        <dbReference type="Proteomes" id="UP000260680"/>
    </source>
</evidence>
<comment type="caution">
    <text evidence="3">The sequence shown here is derived from an EMBL/GenBank/DDBJ whole genome shotgun (WGS) entry which is preliminary data.</text>
</comment>
<keyword evidence="1" id="KW-0472">Membrane</keyword>
<dbReference type="EMBL" id="QOHO01000058">
    <property type="protein sequence ID" value="RFZ77568.1"/>
    <property type="molecule type" value="Genomic_DNA"/>
</dbReference>
<feature type="transmembrane region" description="Helical" evidence="1">
    <location>
        <begin position="116"/>
        <end position="134"/>
    </location>
</feature>